<dbReference type="RefSeq" id="WP_087513506.1">
    <property type="nucleotide sequence ID" value="NZ_CP032134.1"/>
</dbReference>
<gene>
    <name evidence="2" type="ORF">CDG60_05310</name>
</gene>
<dbReference type="Proteomes" id="UP000263753">
    <property type="component" value="Chromosome"/>
</dbReference>
<proteinExistence type="predicted"/>
<accession>A0A3B7LWK3</accession>
<feature type="signal peptide" evidence="1">
    <location>
        <begin position="1"/>
        <end position="28"/>
    </location>
</feature>
<evidence type="ECO:0000313" key="2">
    <source>
        <dbReference type="EMBL" id="AXY56047.1"/>
    </source>
</evidence>
<sequence length="148" mass="16908">MSVQLNLKTCVKGLMLLLSCSMVMPVFAEQVAKPVDAVEKVSPEEIRVALKNMNNNFSQRIDQWGNNLKRDDFNVVRGKASLKPAKQQEVCNIFQFVVDETYQLALNNRHRLNEEESKIVADRPLFIQKLGFEGGIIKTEMGFDCRIF</sequence>
<evidence type="ECO:0000256" key="1">
    <source>
        <dbReference type="SAM" id="SignalP"/>
    </source>
</evidence>
<reference evidence="3" key="1">
    <citation type="submission" date="2018-09" db="EMBL/GenBank/DDBJ databases">
        <title>The complete genome of Acinetobacter sp. strain WCHAc010005.</title>
        <authorList>
            <person name="Hu Y."/>
            <person name="Long H."/>
            <person name="Feng Y."/>
            <person name="Zong Z."/>
        </authorList>
    </citation>
    <scope>NUCLEOTIDE SEQUENCE [LARGE SCALE GENOMIC DNA]</scope>
    <source>
        <strain evidence="3">WCHAc010005</strain>
    </source>
</reference>
<organism evidence="2 3">
    <name type="scientific">Acinetobacter chinensis</name>
    <dbReference type="NCBI Taxonomy" id="2004650"/>
    <lineage>
        <taxon>Bacteria</taxon>
        <taxon>Pseudomonadati</taxon>
        <taxon>Pseudomonadota</taxon>
        <taxon>Gammaproteobacteria</taxon>
        <taxon>Moraxellales</taxon>
        <taxon>Moraxellaceae</taxon>
        <taxon>Acinetobacter</taxon>
    </lineage>
</organism>
<feature type="chain" id="PRO_5017771624" evidence="1">
    <location>
        <begin position="29"/>
        <end position="148"/>
    </location>
</feature>
<dbReference type="AlphaFoldDB" id="A0A3B7LWK3"/>
<dbReference type="EMBL" id="CP032134">
    <property type="protein sequence ID" value="AXY56047.1"/>
    <property type="molecule type" value="Genomic_DNA"/>
</dbReference>
<protein>
    <submittedName>
        <fullName evidence="2">Uncharacterized protein</fullName>
    </submittedName>
</protein>
<dbReference type="KEGG" id="achi:CDG60_05310"/>
<evidence type="ECO:0000313" key="3">
    <source>
        <dbReference type="Proteomes" id="UP000263753"/>
    </source>
</evidence>
<name>A0A3B7LWK3_9GAMM</name>
<keyword evidence="1" id="KW-0732">Signal</keyword>